<dbReference type="InterPro" id="IPR009936">
    <property type="entry name" value="DUF1468"/>
</dbReference>
<keyword evidence="1" id="KW-1133">Transmembrane helix</keyword>
<feature type="transmembrane region" description="Helical" evidence="1">
    <location>
        <begin position="65"/>
        <end position="86"/>
    </location>
</feature>
<dbReference type="OrthoDB" id="5119225at2"/>
<keyword evidence="1" id="KW-0472">Membrane</keyword>
<gene>
    <name evidence="3" type="ORF">D8Y23_11505</name>
</gene>
<feature type="transmembrane region" description="Helical" evidence="1">
    <location>
        <begin position="121"/>
        <end position="148"/>
    </location>
</feature>
<evidence type="ECO:0000259" key="2">
    <source>
        <dbReference type="Pfam" id="PF07331"/>
    </source>
</evidence>
<feature type="domain" description="DUF1468" evidence="2">
    <location>
        <begin position="34"/>
        <end position="187"/>
    </location>
</feature>
<feature type="transmembrane region" description="Helical" evidence="1">
    <location>
        <begin position="28"/>
        <end position="50"/>
    </location>
</feature>
<sequence>MPHNNPTSVSAVVGNRLRFRRGRGASGIAKALAMPAVLAAFATYLVYGIVTMKVPPSAAFPGPQFFPGIIAAGLYVFAVLLAIGAVRALAEIPVAAPADPADRADPADPEERSVGVDWRSFAWVVGSFLVFAFLLGILGWIIAAALLFTGVARGFGHTRWVFALFVGVTISSLTYIAFDMGLGLSLPSGILGWSF</sequence>
<evidence type="ECO:0000313" key="3">
    <source>
        <dbReference type="EMBL" id="RWR17424.1"/>
    </source>
</evidence>
<proteinExistence type="predicted"/>
<evidence type="ECO:0000256" key="1">
    <source>
        <dbReference type="SAM" id="Phobius"/>
    </source>
</evidence>
<keyword evidence="1" id="KW-0812">Transmembrane</keyword>
<comment type="caution">
    <text evidence="3">The sequence shown here is derived from an EMBL/GenBank/DDBJ whole genome shotgun (WGS) entry which is preliminary data.</text>
</comment>
<accession>A0A443JAC0</accession>
<reference evidence="3 4" key="1">
    <citation type="journal article" date="2018" name="Front. Microbiol.">
        <title>Novel Insights Into Bacterial Dimethylsulfoniopropionate Catabolism in the East China Sea.</title>
        <authorList>
            <person name="Liu J."/>
            <person name="Liu J."/>
            <person name="Zhang S.H."/>
            <person name="Liang J."/>
            <person name="Lin H."/>
            <person name="Song D."/>
            <person name="Yang G.P."/>
            <person name="Todd J.D."/>
            <person name="Zhang X.H."/>
        </authorList>
    </citation>
    <scope>NUCLEOTIDE SEQUENCE [LARGE SCALE GENOMIC DNA]</scope>
    <source>
        <strain evidence="3 4">ZYFD042</strain>
    </source>
</reference>
<evidence type="ECO:0000313" key="4">
    <source>
        <dbReference type="Proteomes" id="UP000285970"/>
    </source>
</evidence>
<feature type="transmembrane region" description="Helical" evidence="1">
    <location>
        <begin position="160"/>
        <end position="178"/>
    </location>
</feature>
<organism evidence="3 4">
    <name type="scientific">Microbacterium enclense</name>
    <dbReference type="NCBI Taxonomy" id="993073"/>
    <lineage>
        <taxon>Bacteria</taxon>
        <taxon>Bacillati</taxon>
        <taxon>Actinomycetota</taxon>
        <taxon>Actinomycetes</taxon>
        <taxon>Micrococcales</taxon>
        <taxon>Microbacteriaceae</taxon>
        <taxon>Microbacterium</taxon>
    </lineage>
</organism>
<dbReference type="Pfam" id="PF07331">
    <property type="entry name" value="TctB"/>
    <property type="match status" value="1"/>
</dbReference>
<dbReference type="AlphaFoldDB" id="A0A443JAC0"/>
<dbReference type="RefSeq" id="WP_128218266.1">
    <property type="nucleotide sequence ID" value="NZ_RBZY01000040.1"/>
</dbReference>
<name>A0A443JAC0_9MICO</name>
<dbReference type="Proteomes" id="UP000285970">
    <property type="component" value="Unassembled WGS sequence"/>
</dbReference>
<protein>
    <submittedName>
        <fullName evidence="3">Tripartite tricarboxylate transporter TctB family protein</fullName>
    </submittedName>
</protein>
<dbReference type="EMBL" id="RBZY01000040">
    <property type="protein sequence ID" value="RWR17424.1"/>
    <property type="molecule type" value="Genomic_DNA"/>
</dbReference>